<dbReference type="AlphaFoldDB" id="X1I0E9"/>
<reference evidence="1" key="1">
    <citation type="journal article" date="2014" name="Front. Microbiol.">
        <title>High frequency of phylogenetically diverse reductive dehalogenase-homologous genes in deep subseafloor sedimentary metagenomes.</title>
        <authorList>
            <person name="Kawai M."/>
            <person name="Futagami T."/>
            <person name="Toyoda A."/>
            <person name="Takaki Y."/>
            <person name="Nishi S."/>
            <person name="Hori S."/>
            <person name="Arai W."/>
            <person name="Tsubouchi T."/>
            <person name="Morono Y."/>
            <person name="Uchiyama I."/>
            <person name="Ito T."/>
            <person name="Fujiyama A."/>
            <person name="Inagaki F."/>
            <person name="Takami H."/>
        </authorList>
    </citation>
    <scope>NUCLEOTIDE SEQUENCE</scope>
    <source>
        <strain evidence="1">Expedition CK06-06</strain>
    </source>
</reference>
<name>X1I0E9_9ZZZZ</name>
<gene>
    <name evidence="1" type="ORF">S03H2_33831</name>
</gene>
<evidence type="ECO:0008006" key="2">
    <source>
        <dbReference type="Google" id="ProtNLM"/>
    </source>
</evidence>
<proteinExistence type="predicted"/>
<evidence type="ECO:0000313" key="1">
    <source>
        <dbReference type="EMBL" id="GAH51013.1"/>
    </source>
</evidence>
<comment type="caution">
    <text evidence="1">The sequence shown here is derived from an EMBL/GenBank/DDBJ whole genome shotgun (WGS) entry which is preliminary data.</text>
</comment>
<accession>X1I0E9</accession>
<dbReference type="InterPro" id="IPR013078">
    <property type="entry name" value="His_Pase_superF_clade-1"/>
</dbReference>
<organism evidence="1">
    <name type="scientific">marine sediment metagenome</name>
    <dbReference type="NCBI Taxonomy" id="412755"/>
    <lineage>
        <taxon>unclassified sequences</taxon>
        <taxon>metagenomes</taxon>
        <taxon>ecological metagenomes</taxon>
    </lineage>
</organism>
<sequence length="111" mass="12863">YGVSIKVFLDKLKSVGDFNEMVLQSGGERWNVFTERIWNKFVEIVNENEDEINILIVTHGGVTRTIFSEIFGSPFLKVLSQGNCCINVISYDKEKEDRFRVELINYTDHLI</sequence>
<dbReference type="Pfam" id="PF00300">
    <property type="entry name" value="His_Phos_1"/>
    <property type="match status" value="1"/>
</dbReference>
<dbReference type="Gene3D" id="3.40.50.1240">
    <property type="entry name" value="Phosphoglycerate mutase-like"/>
    <property type="match status" value="1"/>
</dbReference>
<dbReference type="EMBL" id="BARU01020616">
    <property type="protein sequence ID" value="GAH51013.1"/>
    <property type="molecule type" value="Genomic_DNA"/>
</dbReference>
<protein>
    <recommendedName>
        <fullName evidence="2">Histidine phosphatase family protein</fullName>
    </recommendedName>
</protein>
<feature type="non-terminal residue" evidence="1">
    <location>
        <position position="1"/>
    </location>
</feature>
<dbReference type="SUPFAM" id="SSF53254">
    <property type="entry name" value="Phosphoglycerate mutase-like"/>
    <property type="match status" value="1"/>
</dbReference>
<dbReference type="InterPro" id="IPR029033">
    <property type="entry name" value="His_PPase_superfam"/>
</dbReference>